<feature type="transmembrane region" description="Helical" evidence="1">
    <location>
        <begin position="107"/>
        <end position="123"/>
    </location>
</feature>
<dbReference type="PANTHER" id="PTHR44757">
    <property type="entry name" value="DIGUANYLATE CYCLASE DGCP"/>
    <property type="match status" value="1"/>
</dbReference>
<feature type="transmembrane region" description="Helical" evidence="1">
    <location>
        <begin position="130"/>
        <end position="146"/>
    </location>
</feature>
<comment type="caution">
    <text evidence="4">The sequence shown here is derived from an EMBL/GenBank/DDBJ whole genome shotgun (WGS) entry which is preliminary data.</text>
</comment>
<organism evidence="4 5">
    <name type="scientific">Aquipuribacter hungaricus</name>
    <dbReference type="NCBI Taxonomy" id="545624"/>
    <lineage>
        <taxon>Bacteria</taxon>
        <taxon>Bacillati</taxon>
        <taxon>Actinomycetota</taxon>
        <taxon>Actinomycetes</taxon>
        <taxon>Micrococcales</taxon>
        <taxon>Intrasporangiaceae</taxon>
        <taxon>Aquipuribacter</taxon>
    </lineage>
</organism>
<dbReference type="SMART" id="SM00267">
    <property type="entry name" value="GGDEF"/>
    <property type="match status" value="1"/>
</dbReference>
<evidence type="ECO:0000259" key="2">
    <source>
        <dbReference type="PROSITE" id="PS50883"/>
    </source>
</evidence>
<reference evidence="5" key="1">
    <citation type="journal article" date="2019" name="Int. J. Syst. Evol. Microbiol.">
        <title>The Global Catalogue of Microorganisms (GCM) 10K type strain sequencing project: providing services to taxonomists for standard genome sequencing and annotation.</title>
        <authorList>
            <consortium name="The Broad Institute Genomics Platform"/>
            <consortium name="The Broad Institute Genome Sequencing Center for Infectious Disease"/>
            <person name="Wu L."/>
            <person name="Ma J."/>
        </authorList>
    </citation>
    <scope>NUCLEOTIDE SEQUENCE [LARGE SCALE GENOMIC DNA]</scope>
    <source>
        <strain evidence="5">NCAIM B.02333</strain>
    </source>
</reference>
<feature type="domain" description="EAL" evidence="2">
    <location>
        <begin position="360"/>
        <end position="615"/>
    </location>
</feature>
<dbReference type="InterPro" id="IPR043128">
    <property type="entry name" value="Rev_trsase/Diguanyl_cyclase"/>
</dbReference>
<sequence length="618" mass="65381">MRSAARRPDPPAGDAVPVSRRGMGRALGVLYLAGAALALLWTALPHGPGADEAVVATMAAIAAVMGAALAAGVADRAPLGAFHAVIGAIQVVISVGFAAGGAPDNDIRLFYLWATPFAAFYFAPRDALRHGVWSAACFATVLSLSAEPTPVLLRLFLLTMGSLAAVGLLVGHVASWVRRSRRELQHAAWHDSLSGLPNRELFDVRTCEALAARDRTGGAVHVLLVDLDHFKLVNDTYGHHSGDELITAVAGRLRLALGAGATVARMGGDEFAVVVADPTGDLDLDVVLARLPAAWAEPVVLSGALVPVSASVGVASATGPGSTAEQLLRDADVALYRAKDTQRGSVRRFDAVLRVEVERRTRLDHELHGAVARGEMSLVYQPVVDLAGDRTVGAEALLRWHSPTLGPVPPSEFVPVAEDNGLVVPIGRYVLEQAAADIARWRADGTVDESFTVAVNVSVRQLCSTFPEDLDRLLEEHGLPHGALTVEITESVLLDGSVFSGSVLSRLRRAGTRVSLDDFGTGYSSLSYLQRLPMDILKIDRSFVGELDGPTPRTGLVSAVLDLARSLGMDVVAEGVETPEQADRLRLLGVDRAQGWLFARPLRPGELVAHLGTHAPLV</sequence>
<accession>A0ABV7WFS0</accession>
<dbReference type="PROSITE" id="PS50883">
    <property type="entry name" value="EAL"/>
    <property type="match status" value="1"/>
</dbReference>
<dbReference type="InterPro" id="IPR052155">
    <property type="entry name" value="Biofilm_reg_signaling"/>
</dbReference>
<name>A0ABV7WFS0_9MICO</name>
<keyword evidence="5" id="KW-1185">Reference proteome</keyword>
<proteinExistence type="predicted"/>
<keyword evidence="1" id="KW-0472">Membrane</keyword>
<feature type="transmembrane region" description="Helical" evidence="1">
    <location>
        <begin position="29"/>
        <end position="47"/>
    </location>
</feature>
<dbReference type="Pfam" id="PF00990">
    <property type="entry name" value="GGDEF"/>
    <property type="match status" value="1"/>
</dbReference>
<protein>
    <submittedName>
        <fullName evidence="4">Bifunctional diguanylate cyclase/phosphodiesterase</fullName>
    </submittedName>
</protein>
<dbReference type="RefSeq" id="WP_376983794.1">
    <property type="nucleotide sequence ID" value="NZ_JBHRWW010000005.1"/>
</dbReference>
<dbReference type="Gene3D" id="3.20.20.450">
    <property type="entry name" value="EAL domain"/>
    <property type="match status" value="1"/>
</dbReference>
<dbReference type="Proteomes" id="UP001595685">
    <property type="component" value="Unassembled WGS sequence"/>
</dbReference>
<evidence type="ECO:0000256" key="1">
    <source>
        <dbReference type="SAM" id="Phobius"/>
    </source>
</evidence>
<dbReference type="PROSITE" id="PS50887">
    <property type="entry name" value="GGDEF"/>
    <property type="match status" value="1"/>
</dbReference>
<feature type="transmembrane region" description="Helical" evidence="1">
    <location>
        <begin position="81"/>
        <end position="101"/>
    </location>
</feature>
<evidence type="ECO:0000313" key="5">
    <source>
        <dbReference type="Proteomes" id="UP001595685"/>
    </source>
</evidence>
<dbReference type="SUPFAM" id="SSF55073">
    <property type="entry name" value="Nucleotide cyclase"/>
    <property type="match status" value="1"/>
</dbReference>
<evidence type="ECO:0000313" key="4">
    <source>
        <dbReference type="EMBL" id="MFC3688691.1"/>
    </source>
</evidence>
<keyword evidence="1" id="KW-1133">Transmembrane helix</keyword>
<dbReference type="NCBIfam" id="TIGR00254">
    <property type="entry name" value="GGDEF"/>
    <property type="match status" value="1"/>
</dbReference>
<dbReference type="InterPro" id="IPR029787">
    <property type="entry name" value="Nucleotide_cyclase"/>
</dbReference>
<keyword evidence="1" id="KW-0812">Transmembrane</keyword>
<dbReference type="SUPFAM" id="SSF141868">
    <property type="entry name" value="EAL domain-like"/>
    <property type="match status" value="1"/>
</dbReference>
<feature type="transmembrane region" description="Helical" evidence="1">
    <location>
        <begin position="53"/>
        <end position="74"/>
    </location>
</feature>
<dbReference type="EMBL" id="JBHRWW010000005">
    <property type="protein sequence ID" value="MFC3688691.1"/>
    <property type="molecule type" value="Genomic_DNA"/>
</dbReference>
<gene>
    <name evidence="4" type="ORF">ACFOLH_10090</name>
</gene>
<evidence type="ECO:0000259" key="3">
    <source>
        <dbReference type="PROSITE" id="PS50887"/>
    </source>
</evidence>
<dbReference type="Gene3D" id="3.30.70.270">
    <property type="match status" value="1"/>
</dbReference>
<dbReference type="InterPro" id="IPR035919">
    <property type="entry name" value="EAL_sf"/>
</dbReference>
<dbReference type="CDD" id="cd01948">
    <property type="entry name" value="EAL"/>
    <property type="match status" value="1"/>
</dbReference>
<dbReference type="CDD" id="cd01949">
    <property type="entry name" value="GGDEF"/>
    <property type="match status" value="1"/>
</dbReference>
<dbReference type="SMART" id="SM00052">
    <property type="entry name" value="EAL"/>
    <property type="match status" value="1"/>
</dbReference>
<dbReference type="InterPro" id="IPR000160">
    <property type="entry name" value="GGDEF_dom"/>
</dbReference>
<dbReference type="InterPro" id="IPR001633">
    <property type="entry name" value="EAL_dom"/>
</dbReference>
<dbReference type="PANTHER" id="PTHR44757:SF2">
    <property type="entry name" value="BIOFILM ARCHITECTURE MAINTENANCE PROTEIN MBAA"/>
    <property type="match status" value="1"/>
</dbReference>
<feature type="domain" description="GGDEF" evidence="3">
    <location>
        <begin position="218"/>
        <end position="351"/>
    </location>
</feature>
<dbReference type="Pfam" id="PF00563">
    <property type="entry name" value="EAL"/>
    <property type="match status" value="1"/>
</dbReference>